<feature type="domain" description="GFO/IDH/MocA-like oxidoreductase" evidence="2">
    <location>
        <begin position="133"/>
        <end position="253"/>
    </location>
</feature>
<dbReference type="GO" id="GO:0016491">
    <property type="term" value="F:oxidoreductase activity"/>
    <property type="evidence" value="ECO:0007669"/>
    <property type="project" value="UniProtKB-KW"/>
</dbReference>
<dbReference type="PANTHER" id="PTHR43249:SF1">
    <property type="entry name" value="D-GLUCOSIDE 3-DEHYDROGENASE"/>
    <property type="match status" value="1"/>
</dbReference>
<name>A0A1Q2MDC2_9BACT</name>
<dbReference type="SUPFAM" id="SSF55347">
    <property type="entry name" value="Glyceraldehyde-3-phosphate dehydrogenase-like, C-terminal domain"/>
    <property type="match status" value="1"/>
</dbReference>
<evidence type="ECO:0000313" key="4">
    <source>
        <dbReference type="Proteomes" id="UP000188181"/>
    </source>
</evidence>
<keyword evidence="4" id="KW-1185">Reference proteome</keyword>
<dbReference type="KEGG" id="pbas:SMSP2_00900"/>
<dbReference type="Gene3D" id="3.40.50.720">
    <property type="entry name" value="NAD(P)-binding Rossmann-like Domain"/>
    <property type="match status" value="1"/>
</dbReference>
<dbReference type="SUPFAM" id="SSF51735">
    <property type="entry name" value="NAD(P)-binding Rossmann-fold domains"/>
    <property type="match status" value="1"/>
</dbReference>
<keyword evidence="3" id="KW-0560">Oxidoreductase</keyword>
<evidence type="ECO:0000259" key="1">
    <source>
        <dbReference type="Pfam" id="PF01408"/>
    </source>
</evidence>
<dbReference type="InterPro" id="IPR055170">
    <property type="entry name" value="GFO_IDH_MocA-like_dom"/>
</dbReference>
<dbReference type="PANTHER" id="PTHR43249">
    <property type="entry name" value="UDP-N-ACETYL-2-AMINO-2-DEOXY-D-GLUCURONATE OXIDASE"/>
    <property type="match status" value="1"/>
</dbReference>
<dbReference type="RefSeq" id="WP_146682803.1">
    <property type="nucleotide sequence ID" value="NZ_CP019646.1"/>
</dbReference>
<reference evidence="4" key="1">
    <citation type="submission" date="2017-02" db="EMBL/GenBank/DDBJ databases">
        <title>Comparative genomics and description of representatives of a novel lineage of planctomycetes thriving in anoxic sediments.</title>
        <authorList>
            <person name="Spring S."/>
            <person name="Bunk B."/>
            <person name="Sproer C."/>
        </authorList>
    </citation>
    <scope>NUCLEOTIDE SEQUENCE [LARGE SCALE GENOMIC DNA]</scope>
    <source>
        <strain evidence="4">SM-Chi-D1</strain>
    </source>
</reference>
<dbReference type="InterPro" id="IPR036291">
    <property type="entry name" value="NAD(P)-bd_dom_sf"/>
</dbReference>
<proteinExistence type="predicted"/>
<evidence type="ECO:0000259" key="2">
    <source>
        <dbReference type="Pfam" id="PF22725"/>
    </source>
</evidence>
<dbReference type="AlphaFoldDB" id="A0A1Q2MDC2"/>
<gene>
    <name evidence="3" type="primary">ycjS_4</name>
    <name evidence="3" type="ORF">SMSP2_00900</name>
</gene>
<dbReference type="InterPro" id="IPR052515">
    <property type="entry name" value="Gfo/Idh/MocA_Oxidoreductase"/>
</dbReference>
<sequence>MSKLQIAIVGAGVIAEFHAKAVKDIPDAQLAAICDIDSEKADKLASQYGCAAFDGLENMLKSVDVDILTIATPSGLHRDPAITAAQYGIHTIIEKPLEVTVERINEIIDAHNKAGTKLGCIFQTRYSESLDPLRDAIKRQRFGRITFAGVYVPWWRSDDYYKDSWHGTWKLDGGGALMNQAIHMIDTLCELMPDIESVNAFTARVGHPDIEAEDSAAAALKFKNGALGVIHGSTACYPGQPKRLEIMGTEGTAVYLEDSYTVFEFKNSEPGDQQVLEKYANMDYKSGFSDPKAIAHTLHTKCFEDFIESIRTGTEFKISGPEASKSVKLIESIYKSAREGRTVSL</sequence>
<dbReference type="GO" id="GO:0000166">
    <property type="term" value="F:nucleotide binding"/>
    <property type="evidence" value="ECO:0007669"/>
    <property type="project" value="InterPro"/>
</dbReference>
<dbReference type="Pfam" id="PF01408">
    <property type="entry name" value="GFO_IDH_MocA"/>
    <property type="match status" value="1"/>
</dbReference>
<accession>A0A1Q2MDC2</accession>
<feature type="domain" description="Gfo/Idh/MocA-like oxidoreductase N-terminal" evidence="1">
    <location>
        <begin position="5"/>
        <end position="118"/>
    </location>
</feature>
<evidence type="ECO:0000313" key="3">
    <source>
        <dbReference type="EMBL" id="AQQ70548.1"/>
    </source>
</evidence>
<dbReference type="Gene3D" id="3.30.360.10">
    <property type="entry name" value="Dihydrodipicolinate Reductase, domain 2"/>
    <property type="match status" value="1"/>
</dbReference>
<dbReference type="EC" id="1.-.-.-" evidence="3"/>
<protein>
    <submittedName>
        <fullName evidence="3">Putative oxidoreductase YcjS</fullName>
        <ecNumber evidence="3">1.-.-.-</ecNumber>
    </submittedName>
</protein>
<dbReference type="OrthoDB" id="9815825at2"/>
<dbReference type="Pfam" id="PF22725">
    <property type="entry name" value="GFO_IDH_MocA_C3"/>
    <property type="match status" value="1"/>
</dbReference>
<dbReference type="EMBL" id="CP019646">
    <property type="protein sequence ID" value="AQQ70548.1"/>
    <property type="molecule type" value="Genomic_DNA"/>
</dbReference>
<dbReference type="STRING" id="1851148.SMSP2_00900"/>
<organism evidence="3 4">
    <name type="scientific">Limihaloglobus sulfuriphilus</name>
    <dbReference type="NCBI Taxonomy" id="1851148"/>
    <lineage>
        <taxon>Bacteria</taxon>
        <taxon>Pseudomonadati</taxon>
        <taxon>Planctomycetota</taxon>
        <taxon>Phycisphaerae</taxon>
        <taxon>Sedimentisphaerales</taxon>
        <taxon>Sedimentisphaeraceae</taxon>
        <taxon>Limihaloglobus</taxon>
    </lineage>
</organism>
<dbReference type="Proteomes" id="UP000188181">
    <property type="component" value="Chromosome"/>
</dbReference>
<dbReference type="InterPro" id="IPR000683">
    <property type="entry name" value="Gfo/Idh/MocA-like_OxRdtase_N"/>
</dbReference>